<gene>
    <name evidence="1" type="ORF">MRATA1EN22A_LOCUS28840</name>
</gene>
<sequence>MAHKVPMDTVRIITSSVSGMSNEFWERLPCCIMETDYTEALTPICGSLTNLAERQLHAKDKEANASKSRHVDLPAPQKLLARLLVLMSSPSNGEGCGIAMLNLLKTLSQSIAPSMADMWELEIQLLVKYLEEHTEFTWKQKTWEDRLIQFLRTSLKMTLGSRWSLRLSKELNNQIESFDSPSLEKCRPQRSPWQGMRSERVLTCQPTALMNRRKQPPLHLE</sequence>
<name>A0ACB1KE40_RANTA</name>
<comment type="caution">
    <text evidence="1">The sequence shown here is derived from an EMBL/GenBank/DDBJ whole genome shotgun (WGS) entry which is preliminary data.</text>
</comment>
<evidence type="ECO:0000313" key="2">
    <source>
        <dbReference type="Proteomes" id="UP001162501"/>
    </source>
</evidence>
<protein>
    <submittedName>
        <fullName evidence="1">Uncharacterized protein</fullName>
    </submittedName>
</protein>
<organism evidence="1 2">
    <name type="scientific">Rangifer tarandus platyrhynchus</name>
    <name type="common">Svalbard reindeer</name>
    <dbReference type="NCBI Taxonomy" id="3082113"/>
    <lineage>
        <taxon>Eukaryota</taxon>
        <taxon>Metazoa</taxon>
        <taxon>Chordata</taxon>
        <taxon>Craniata</taxon>
        <taxon>Vertebrata</taxon>
        <taxon>Euteleostomi</taxon>
        <taxon>Mammalia</taxon>
        <taxon>Eutheria</taxon>
        <taxon>Laurasiatheria</taxon>
        <taxon>Artiodactyla</taxon>
        <taxon>Ruminantia</taxon>
        <taxon>Pecora</taxon>
        <taxon>Cervidae</taxon>
        <taxon>Odocoileinae</taxon>
        <taxon>Rangifer</taxon>
    </lineage>
</organism>
<evidence type="ECO:0000313" key="1">
    <source>
        <dbReference type="EMBL" id="CAM9131290.1"/>
    </source>
</evidence>
<reference evidence="1" key="1">
    <citation type="submission" date="2025-03" db="EMBL/GenBank/DDBJ databases">
        <authorList>
            <consortium name="ELIXIR-Norway"/>
            <consortium name="Elixir Norway"/>
        </authorList>
    </citation>
    <scope>NUCLEOTIDE SEQUENCE</scope>
</reference>
<dbReference type="EMBL" id="CATOBB020000174">
    <property type="protein sequence ID" value="CAM9131290.1"/>
    <property type="molecule type" value="Genomic_DNA"/>
</dbReference>
<proteinExistence type="predicted"/>
<accession>A0ACB1KE40</accession>
<dbReference type="Proteomes" id="UP001162501">
    <property type="component" value="Unassembled WGS sequence"/>
</dbReference>